<protein>
    <submittedName>
        <fullName evidence="1">Host specificity protein</fullName>
    </submittedName>
</protein>
<dbReference type="Proteomes" id="UP000616151">
    <property type="component" value="Unassembled WGS sequence"/>
</dbReference>
<keyword evidence="2" id="KW-1185">Reference proteome</keyword>
<comment type="caution">
    <text evidence="1">The sequence shown here is derived from an EMBL/GenBank/DDBJ whole genome shotgun (WGS) entry which is preliminary data.</text>
</comment>
<sequence>MTDKLPAELAAVWMSTPNHMFIEIARDIGYRQFVLDVEHGLFDLERTDRLVAFAKALGLKVFAKVAAPDGTAIQQMLDMGCEGVIIPHIGGLEHARQVTAAAKYPPIGNRSFAGTRTSAYLGGTQAYYEAENERVRCYPMVETAEALADIEAILALSTVDGVFMGPTDLSLSRGRGAYRNTDADKVDLKRVIDAAKAAGKPWIMPAWSLAEQRDALAREAGMIVISEELGALQAGLASALKDFQAVAAGRN</sequence>
<evidence type="ECO:0000313" key="1">
    <source>
        <dbReference type="EMBL" id="MBK1869778.1"/>
    </source>
</evidence>
<reference evidence="1" key="1">
    <citation type="submission" date="2021-01" db="EMBL/GenBank/DDBJ databases">
        <authorList>
            <person name="Sun Q."/>
        </authorList>
    </citation>
    <scope>NUCLEOTIDE SEQUENCE</scope>
    <source>
        <strain evidence="1">YIM B02566</strain>
    </source>
</reference>
<name>A0ACC5RAY4_9HYPH</name>
<proteinExistence type="predicted"/>
<gene>
    <name evidence="1" type="ORF">JHL16_25675</name>
</gene>
<dbReference type="EMBL" id="JAENHL010000008">
    <property type="protein sequence ID" value="MBK1869778.1"/>
    <property type="molecule type" value="Genomic_DNA"/>
</dbReference>
<evidence type="ECO:0000313" key="2">
    <source>
        <dbReference type="Proteomes" id="UP000616151"/>
    </source>
</evidence>
<accession>A0ACC5RAY4</accession>
<organism evidence="1 2">
    <name type="scientific">Taklimakanibacter albus</name>
    <dbReference type="NCBI Taxonomy" id="2800327"/>
    <lineage>
        <taxon>Bacteria</taxon>
        <taxon>Pseudomonadati</taxon>
        <taxon>Pseudomonadota</taxon>
        <taxon>Alphaproteobacteria</taxon>
        <taxon>Hyphomicrobiales</taxon>
        <taxon>Aestuariivirgaceae</taxon>
        <taxon>Taklimakanibacter</taxon>
    </lineage>
</organism>